<dbReference type="EMBL" id="BOVJ01000092">
    <property type="protein sequence ID" value="GIQ64397.1"/>
    <property type="molecule type" value="Genomic_DNA"/>
</dbReference>
<keyword evidence="3 4" id="KW-0687">Ribonucleoprotein</keyword>
<sequence length="100" mass="11830">MKNPRDIIKRPVITERSTEFMAAKRYVFEVDIRANKTQIKDAVEQIFKVKVASVNTMRVPAKLKRYGRYSGYTPEWKKAIVQLTPESKELEFLNRYNLTF</sequence>
<dbReference type="InterPro" id="IPR012678">
    <property type="entry name" value="Ribosomal_uL23/eL15/eS24_sf"/>
</dbReference>
<gene>
    <name evidence="4 5" type="primary">rplW</name>
    <name evidence="5" type="ORF">PACILC2_29650</name>
</gene>
<dbReference type="HAMAP" id="MF_01369_B">
    <property type="entry name" value="Ribosomal_uL23_B"/>
    <property type="match status" value="1"/>
</dbReference>
<dbReference type="InterPro" id="IPR013025">
    <property type="entry name" value="Ribosomal_uL23-like"/>
</dbReference>
<evidence type="ECO:0000313" key="6">
    <source>
        <dbReference type="Proteomes" id="UP000680304"/>
    </source>
</evidence>
<evidence type="ECO:0000256" key="4">
    <source>
        <dbReference type="HAMAP-Rule" id="MF_01369"/>
    </source>
</evidence>
<dbReference type="NCBIfam" id="NF004363">
    <property type="entry name" value="PRK05738.2-4"/>
    <property type="match status" value="1"/>
</dbReference>
<dbReference type="RefSeq" id="WP_213529117.1">
    <property type="nucleotide sequence ID" value="NZ_BOVJ01000092.1"/>
</dbReference>
<dbReference type="GO" id="GO:0005840">
    <property type="term" value="C:ribosome"/>
    <property type="evidence" value="ECO:0007669"/>
    <property type="project" value="UniProtKB-KW"/>
</dbReference>
<evidence type="ECO:0000256" key="2">
    <source>
        <dbReference type="ARBA" id="ARBA00022980"/>
    </source>
</evidence>
<keyword evidence="4" id="KW-0694">RNA-binding</keyword>
<reference evidence="5 6" key="1">
    <citation type="submission" date="2021-04" db="EMBL/GenBank/DDBJ databases">
        <title>Draft genome sequence of Paenibacillus cisolokensis, LC2-13A.</title>
        <authorList>
            <person name="Uke A."/>
            <person name="Chhe C."/>
            <person name="Baramee S."/>
            <person name="Kosugi A."/>
        </authorList>
    </citation>
    <scope>NUCLEOTIDE SEQUENCE [LARGE SCALE GENOMIC DNA]</scope>
    <source>
        <strain evidence="5 6">LC2-13A</strain>
    </source>
</reference>
<dbReference type="Proteomes" id="UP000680304">
    <property type="component" value="Unassembled WGS sequence"/>
</dbReference>
<evidence type="ECO:0000256" key="3">
    <source>
        <dbReference type="ARBA" id="ARBA00023274"/>
    </source>
</evidence>
<comment type="caution">
    <text evidence="5">The sequence shown here is derived from an EMBL/GenBank/DDBJ whole genome shotgun (WGS) entry which is preliminary data.</text>
</comment>
<dbReference type="Pfam" id="PF00276">
    <property type="entry name" value="Ribosomal_L23"/>
    <property type="match status" value="1"/>
</dbReference>
<keyword evidence="4" id="KW-0699">rRNA-binding</keyword>
<name>A0ABQ4N824_9BACL</name>
<protein>
    <recommendedName>
        <fullName evidence="4">Large ribosomal subunit protein uL23</fullName>
    </recommendedName>
</protein>
<accession>A0ABQ4N824</accession>
<dbReference type="PANTHER" id="PTHR11620">
    <property type="entry name" value="60S RIBOSOMAL PROTEIN L23A"/>
    <property type="match status" value="1"/>
</dbReference>
<comment type="function">
    <text evidence="4">One of the early assembly proteins it binds 23S rRNA. One of the proteins that surrounds the polypeptide exit tunnel on the outside of the ribosome. Forms the main docking site for trigger factor binding to the ribosome.</text>
</comment>
<proteinExistence type="inferred from homology"/>
<dbReference type="InterPro" id="IPR012677">
    <property type="entry name" value="Nucleotide-bd_a/b_plait_sf"/>
</dbReference>
<keyword evidence="6" id="KW-1185">Reference proteome</keyword>
<comment type="subunit">
    <text evidence="4">Part of the 50S ribosomal subunit. Contacts protein L29, and trigger factor when it is bound to the ribosome.</text>
</comment>
<dbReference type="SUPFAM" id="SSF54189">
    <property type="entry name" value="Ribosomal proteins S24e, L23 and L15e"/>
    <property type="match status" value="1"/>
</dbReference>
<dbReference type="Gene3D" id="3.30.70.330">
    <property type="match status" value="1"/>
</dbReference>
<evidence type="ECO:0000256" key="1">
    <source>
        <dbReference type="ARBA" id="ARBA00006700"/>
    </source>
</evidence>
<keyword evidence="2 4" id="KW-0689">Ribosomal protein</keyword>
<evidence type="ECO:0000313" key="5">
    <source>
        <dbReference type="EMBL" id="GIQ64397.1"/>
    </source>
</evidence>
<organism evidence="5 6">
    <name type="scientific">Paenibacillus cisolokensis</name>
    <dbReference type="NCBI Taxonomy" id="1658519"/>
    <lineage>
        <taxon>Bacteria</taxon>
        <taxon>Bacillati</taxon>
        <taxon>Bacillota</taxon>
        <taxon>Bacilli</taxon>
        <taxon>Bacillales</taxon>
        <taxon>Paenibacillaceae</taxon>
        <taxon>Paenibacillus</taxon>
    </lineage>
</organism>
<comment type="similarity">
    <text evidence="1 4">Belongs to the universal ribosomal protein uL23 family.</text>
</comment>